<feature type="domain" description="Bacterial toxin 44" evidence="1">
    <location>
        <begin position="20"/>
        <end position="50"/>
    </location>
</feature>
<name>A0A0L8J8H7_STRVR</name>
<protein>
    <recommendedName>
        <fullName evidence="1">Bacterial toxin 44 domain-containing protein</fullName>
    </recommendedName>
</protein>
<dbReference type="AlphaFoldDB" id="A0A0L8J8H7"/>
<dbReference type="Proteomes" id="UP000037023">
    <property type="component" value="Unassembled WGS sequence"/>
</dbReference>
<sequence>MRLRTSPDFYFIVPGTGEEAYYDVRSNVRYGFVGMAAGFKASDLEEGAASVLPGAGKTDAGDRVSVRQGIEMFKKYGTGMTQEQFHQGMLDAVAAMRGTDQVKPAIGP</sequence>
<dbReference type="Pfam" id="PF15607">
    <property type="entry name" value="Ntox44"/>
    <property type="match status" value="1"/>
</dbReference>
<accession>A0A0L8J8H7</accession>
<comment type="caution">
    <text evidence="2">The sequence shown here is derived from an EMBL/GenBank/DDBJ whole genome shotgun (WGS) entry which is preliminary data.</text>
</comment>
<organism evidence="2 3">
    <name type="scientific">Streptomyces viridochromogenes</name>
    <dbReference type="NCBI Taxonomy" id="1938"/>
    <lineage>
        <taxon>Bacteria</taxon>
        <taxon>Bacillati</taxon>
        <taxon>Actinomycetota</taxon>
        <taxon>Actinomycetes</taxon>
        <taxon>Kitasatosporales</taxon>
        <taxon>Streptomycetaceae</taxon>
        <taxon>Streptomyces</taxon>
    </lineage>
</organism>
<reference evidence="2 3" key="1">
    <citation type="submission" date="2015-06" db="EMBL/GenBank/DDBJ databases">
        <authorList>
            <person name="Hoefler B.C."/>
            <person name="Straight P.D."/>
        </authorList>
    </citation>
    <scope>NUCLEOTIDE SEQUENCE [LARGE SCALE GENOMIC DNA]</scope>
    <source>
        <strain evidence="2 3">NRRL 3427</strain>
    </source>
</reference>
<evidence type="ECO:0000313" key="2">
    <source>
        <dbReference type="EMBL" id="KOG09983.1"/>
    </source>
</evidence>
<dbReference type="EMBL" id="LGUP01000397">
    <property type="protein sequence ID" value="KOG09983.1"/>
    <property type="molecule type" value="Genomic_DNA"/>
</dbReference>
<evidence type="ECO:0000259" key="1">
    <source>
        <dbReference type="Pfam" id="PF15607"/>
    </source>
</evidence>
<evidence type="ECO:0000313" key="3">
    <source>
        <dbReference type="Proteomes" id="UP000037023"/>
    </source>
</evidence>
<gene>
    <name evidence="2" type="ORF">ADK34_36270</name>
</gene>
<proteinExistence type="predicted"/>
<dbReference type="InterPro" id="IPR028946">
    <property type="entry name" value="Ntox44"/>
</dbReference>